<reference evidence="3 4" key="1">
    <citation type="submission" date="2019-01" db="EMBL/GenBank/DDBJ databases">
        <authorList>
            <person name="Zhang S."/>
        </authorList>
    </citation>
    <scope>NUCLEOTIDE SEQUENCE [LARGE SCALE GENOMIC DNA]</scope>
    <source>
        <strain evidence="3 4">1626</strain>
    </source>
</reference>
<dbReference type="SUPFAM" id="SSF49879">
    <property type="entry name" value="SMAD/FHA domain"/>
    <property type="match status" value="1"/>
</dbReference>
<dbReference type="CDD" id="cd00060">
    <property type="entry name" value="FHA"/>
    <property type="match status" value="2"/>
</dbReference>
<keyword evidence="1" id="KW-0472">Membrane</keyword>
<dbReference type="AlphaFoldDB" id="A0A4Z1RCJ3"/>
<feature type="domain" description="FHA" evidence="2">
    <location>
        <begin position="140"/>
        <end position="189"/>
    </location>
</feature>
<evidence type="ECO:0000256" key="1">
    <source>
        <dbReference type="SAM" id="Phobius"/>
    </source>
</evidence>
<dbReference type="InterPro" id="IPR000253">
    <property type="entry name" value="FHA_dom"/>
</dbReference>
<name>A0A4Z1RCJ3_9GAMM</name>
<keyword evidence="4" id="KW-1185">Reference proteome</keyword>
<evidence type="ECO:0000259" key="2">
    <source>
        <dbReference type="PROSITE" id="PS50006"/>
    </source>
</evidence>
<feature type="transmembrane region" description="Helical" evidence="1">
    <location>
        <begin position="245"/>
        <end position="264"/>
    </location>
</feature>
<dbReference type="Pfam" id="PF00498">
    <property type="entry name" value="FHA"/>
    <property type="match status" value="1"/>
</dbReference>
<organism evidence="3 4">
    <name type="scientific">Luteimonas yindakuii</name>
    <dbReference type="NCBI Taxonomy" id="2565782"/>
    <lineage>
        <taxon>Bacteria</taxon>
        <taxon>Pseudomonadati</taxon>
        <taxon>Pseudomonadota</taxon>
        <taxon>Gammaproteobacteria</taxon>
        <taxon>Lysobacterales</taxon>
        <taxon>Lysobacteraceae</taxon>
        <taxon>Luteimonas</taxon>
    </lineage>
</organism>
<dbReference type="RefSeq" id="WP_134673278.1">
    <property type="nucleotide sequence ID" value="NZ_SPUH01000001.1"/>
</dbReference>
<dbReference type="Proteomes" id="UP000298681">
    <property type="component" value="Unassembled WGS sequence"/>
</dbReference>
<dbReference type="PROSITE" id="PS50006">
    <property type="entry name" value="FHA_DOMAIN"/>
    <property type="match status" value="1"/>
</dbReference>
<evidence type="ECO:0000313" key="3">
    <source>
        <dbReference type="EMBL" id="TKS53893.1"/>
    </source>
</evidence>
<dbReference type="Gene3D" id="2.60.200.20">
    <property type="match status" value="1"/>
</dbReference>
<gene>
    <name evidence="3" type="ORF">E4582_03285</name>
</gene>
<protein>
    <submittedName>
        <fullName evidence="3">FHA domain-containing protein</fullName>
    </submittedName>
</protein>
<keyword evidence="1" id="KW-0812">Transmembrane</keyword>
<dbReference type="SMART" id="SM00240">
    <property type="entry name" value="FHA"/>
    <property type="match status" value="1"/>
</dbReference>
<accession>A0A4Z1RCJ3</accession>
<proteinExistence type="predicted"/>
<keyword evidence="1" id="KW-1133">Transmembrane helix</keyword>
<sequence length="266" mass="28454">MEILRLRFVGGDQPDQPDLPLDAGMHRIGQLAGGGIGRIDGGNPIALLCVDRRGVWLTVAEGRRGVHVNGRPVQRLAMLRRGDTLHIEGAELRLLGGAPVRRPGVGDLATPADASAGLHIVLRAIGGRHHGRSFTLDRPRLVGSLAEADIHIDDPAFAERHARVELVGGEVLLRDLGSADGSIVNGESVRDALLQPGDQVVFDAYHRFVVEAPLGGGSREPVLPEVELPSDDDGTPRRRPWPLPWLLLTAVVIAGLLSLLLLYGTD</sequence>
<dbReference type="InterPro" id="IPR008984">
    <property type="entry name" value="SMAD_FHA_dom_sf"/>
</dbReference>
<dbReference type="EMBL" id="SPUH01000001">
    <property type="protein sequence ID" value="TKS53893.1"/>
    <property type="molecule type" value="Genomic_DNA"/>
</dbReference>
<comment type="caution">
    <text evidence="3">The sequence shown here is derived from an EMBL/GenBank/DDBJ whole genome shotgun (WGS) entry which is preliminary data.</text>
</comment>
<evidence type="ECO:0000313" key="4">
    <source>
        <dbReference type="Proteomes" id="UP000298681"/>
    </source>
</evidence>